<comment type="caution">
    <text evidence="1">The sequence shown here is derived from an EMBL/GenBank/DDBJ whole genome shotgun (WGS) entry which is preliminary data.</text>
</comment>
<accession>A0A7W6LMH5</accession>
<keyword evidence="2" id="KW-1185">Reference proteome</keyword>
<proteinExistence type="predicted"/>
<evidence type="ECO:0000313" key="1">
    <source>
        <dbReference type="EMBL" id="MBB4145796.1"/>
    </source>
</evidence>
<sequence>MTVLEFLADRPVPAPEAWGVACPCCGQAVACEMEEDTDGSFSVSDRDGDPCVRCEPCGVFFIPAPVVIKSGLP</sequence>
<evidence type="ECO:0000313" key="2">
    <source>
        <dbReference type="Proteomes" id="UP000519897"/>
    </source>
</evidence>
<gene>
    <name evidence="1" type="ORF">GGQ72_004362</name>
</gene>
<reference evidence="1 2" key="1">
    <citation type="submission" date="2020-08" db="EMBL/GenBank/DDBJ databases">
        <title>Genomic Encyclopedia of Type Strains, Phase IV (KMG-IV): sequencing the most valuable type-strain genomes for metagenomic binning, comparative biology and taxonomic classification.</title>
        <authorList>
            <person name="Goeker M."/>
        </authorList>
    </citation>
    <scope>NUCLEOTIDE SEQUENCE [LARGE SCALE GENOMIC DNA]</scope>
    <source>
        <strain evidence="1 2">DSM 29514</strain>
    </source>
</reference>
<dbReference type="AlphaFoldDB" id="A0A7W6LMH5"/>
<dbReference type="EMBL" id="JACIEC010000012">
    <property type="protein sequence ID" value="MBB4145796.1"/>
    <property type="molecule type" value="Genomic_DNA"/>
</dbReference>
<dbReference type="Proteomes" id="UP000519897">
    <property type="component" value="Unassembled WGS sequence"/>
</dbReference>
<organism evidence="1 2">
    <name type="scientific">Rhizobium rhizoryzae</name>
    <dbReference type="NCBI Taxonomy" id="451876"/>
    <lineage>
        <taxon>Bacteria</taxon>
        <taxon>Pseudomonadati</taxon>
        <taxon>Pseudomonadota</taxon>
        <taxon>Alphaproteobacteria</taxon>
        <taxon>Hyphomicrobiales</taxon>
        <taxon>Rhizobiaceae</taxon>
        <taxon>Rhizobium/Agrobacterium group</taxon>
        <taxon>Rhizobium</taxon>
    </lineage>
</organism>
<protein>
    <submittedName>
        <fullName evidence="1">Uncharacterized protein</fullName>
    </submittedName>
</protein>
<name>A0A7W6LMH5_9HYPH</name>